<feature type="region of interest" description="Disordered" evidence="1">
    <location>
        <begin position="138"/>
        <end position="173"/>
    </location>
</feature>
<evidence type="ECO:0000313" key="3">
    <source>
        <dbReference type="Proteomes" id="UP000271241"/>
    </source>
</evidence>
<organism evidence="2 3">
    <name type="scientific">Thamnocephalis sphaerospora</name>
    <dbReference type="NCBI Taxonomy" id="78915"/>
    <lineage>
        <taxon>Eukaryota</taxon>
        <taxon>Fungi</taxon>
        <taxon>Fungi incertae sedis</taxon>
        <taxon>Zoopagomycota</taxon>
        <taxon>Zoopagomycotina</taxon>
        <taxon>Zoopagomycetes</taxon>
        <taxon>Zoopagales</taxon>
        <taxon>Sigmoideomycetaceae</taxon>
        <taxon>Thamnocephalis</taxon>
    </lineage>
</organism>
<proteinExistence type="predicted"/>
<feature type="compositionally biased region" description="Polar residues" evidence="1">
    <location>
        <begin position="138"/>
        <end position="148"/>
    </location>
</feature>
<gene>
    <name evidence="2" type="ORF">THASP1DRAFT_32968</name>
</gene>
<keyword evidence="3" id="KW-1185">Reference proteome</keyword>
<dbReference type="AlphaFoldDB" id="A0A4P9XHM0"/>
<reference evidence="3" key="1">
    <citation type="journal article" date="2018" name="Nat. Microbiol.">
        <title>Leveraging single-cell genomics to expand the fungal tree of life.</title>
        <authorList>
            <person name="Ahrendt S.R."/>
            <person name="Quandt C.A."/>
            <person name="Ciobanu D."/>
            <person name="Clum A."/>
            <person name="Salamov A."/>
            <person name="Andreopoulos B."/>
            <person name="Cheng J.F."/>
            <person name="Woyke T."/>
            <person name="Pelin A."/>
            <person name="Henrissat B."/>
            <person name="Reynolds N.K."/>
            <person name="Benny G.L."/>
            <person name="Smith M.E."/>
            <person name="James T.Y."/>
            <person name="Grigoriev I.V."/>
        </authorList>
    </citation>
    <scope>NUCLEOTIDE SEQUENCE [LARGE SCALE GENOMIC DNA]</scope>
    <source>
        <strain evidence="3">RSA 1356</strain>
    </source>
</reference>
<evidence type="ECO:0000313" key="2">
    <source>
        <dbReference type="EMBL" id="RKP05195.1"/>
    </source>
</evidence>
<feature type="compositionally biased region" description="Acidic residues" evidence="1">
    <location>
        <begin position="1"/>
        <end position="13"/>
    </location>
</feature>
<accession>A0A4P9XHM0</accession>
<dbReference type="OrthoDB" id="10534250at2759"/>
<evidence type="ECO:0000256" key="1">
    <source>
        <dbReference type="SAM" id="MobiDB-lite"/>
    </source>
</evidence>
<feature type="compositionally biased region" description="Acidic residues" evidence="1">
    <location>
        <begin position="48"/>
        <end position="58"/>
    </location>
</feature>
<name>A0A4P9XHM0_9FUNG</name>
<dbReference type="Proteomes" id="UP000271241">
    <property type="component" value="Unassembled WGS sequence"/>
</dbReference>
<feature type="region of interest" description="Disordered" evidence="1">
    <location>
        <begin position="1"/>
        <end position="122"/>
    </location>
</feature>
<feature type="compositionally biased region" description="Polar residues" evidence="1">
    <location>
        <begin position="74"/>
        <end position="84"/>
    </location>
</feature>
<protein>
    <submittedName>
        <fullName evidence="2">Uncharacterized protein</fullName>
    </submittedName>
</protein>
<dbReference type="EMBL" id="KZ993224">
    <property type="protein sequence ID" value="RKP05195.1"/>
    <property type="molecule type" value="Genomic_DNA"/>
</dbReference>
<sequence length="263" mass="28008">MLADVDNDDDSDTSLDSTVDSYRHEQAYSGGDDGMNERVRSYLFSDGDSSDESDDNNDDGSGCLTGKNSKHHNTAQNPGSTDTWQVEVAGDDGSIDQQSPTESDETAPLIQKNSERRRRTLSGTLSTAAAVALAGFSVSPTLPASPTGRSDDASGALNASDSDGAEPKTGMLPLLDQQRRQSLLEAPSAGLRMVLGPETSAVADTLTRSDGSGYCRRGGAHRWRAAYPKRCWALAIGCFPCGILCCQANRYQRCERCGIMIIA</sequence>